<comment type="caution">
    <text evidence="5">The sequence shown here is derived from an EMBL/GenBank/DDBJ whole genome shotgun (WGS) entry which is preliminary data.</text>
</comment>
<dbReference type="PANTHER" id="PTHR43087:SF1">
    <property type="entry name" value="LAO_AO TRANSPORT SYSTEM ATPASE"/>
    <property type="match status" value="1"/>
</dbReference>
<proteinExistence type="predicted"/>
<organism evidence="5 6">
    <name type="scientific">Tepidiforma thermophila (strain KCTC 52669 / CGMCC 1.13589 / G233)</name>
    <dbReference type="NCBI Taxonomy" id="2761530"/>
    <lineage>
        <taxon>Bacteria</taxon>
        <taxon>Bacillati</taxon>
        <taxon>Chloroflexota</taxon>
        <taxon>Tepidiformia</taxon>
        <taxon>Tepidiformales</taxon>
        <taxon>Tepidiformaceae</taxon>
        <taxon>Tepidiforma</taxon>
    </lineage>
</organism>
<keyword evidence="1" id="KW-0547">Nucleotide-binding</keyword>
<dbReference type="InterPro" id="IPR027417">
    <property type="entry name" value="P-loop_NTPase"/>
</dbReference>
<gene>
    <name evidence="5" type="ORF">A9A59_0644</name>
</gene>
<keyword evidence="6" id="KW-1185">Reference proteome</keyword>
<protein>
    <submittedName>
        <fullName evidence="5">LAO/AO transport system ATPase</fullName>
    </submittedName>
</protein>
<dbReference type="InterPro" id="IPR052040">
    <property type="entry name" value="GTPase/Isobutyryl-CoA_mutase"/>
</dbReference>
<accession>A0A2A9HBT3</accession>
<dbReference type="RefSeq" id="WP_098502903.1">
    <property type="nucleotide sequence ID" value="NZ_PDJQ01000001.1"/>
</dbReference>
<dbReference type="PANTHER" id="PTHR43087">
    <property type="entry name" value="LYSINE/ARGININE/ORNITHINE TRANSPORT SYSTEM KINASE"/>
    <property type="match status" value="1"/>
</dbReference>
<dbReference type="GO" id="GO:0005525">
    <property type="term" value="F:GTP binding"/>
    <property type="evidence" value="ECO:0007669"/>
    <property type="project" value="UniProtKB-KW"/>
</dbReference>
<dbReference type="AlphaFoldDB" id="A0A2A9HBT3"/>
<reference evidence="5 6" key="1">
    <citation type="submission" date="2017-09" db="EMBL/GenBank/DDBJ databases">
        <title>Sequencing the genomes of two abundant thermophiles in Great Basin hot springs: Thermocrinis jamiesonii and novel Chloroflexi Thermoflexus hugenholtzii.</title>
        <authorList>
            <person name="Hedlund B."/>
        </authorList>
    </citation>
    <scope>NUCLEOTIDE SEQUENCE [LARGE SCALE GENOMIC DNA]</scope>
    <source>
        <strain evidence="5 6">G233</strain>
    </source>
</reference>
<evidence type="ECO:0000256" key="1">
    <source>
        <dbReference type="ARBA" id="ARBA00022741"/>
    </source>
</evidence>
<dbReference type="Pfam" id="PF03308">
    <property type="entry name" value="MeaB"/>
    <property type="match status" value="1"/>
</dbReference>
<evidence type="ECO:0000256" key="4">
    <source>
        <dbReference type="ARBA" id="ARBA00023186"/>
    </source>
</evidence>
<dbReference type="EMBL" id="PDJQ01000001">
    <property type="protein sequence ID" value="PFG73447.1"/>
    <property type="molecule type" value="Genomic_DNA"/>
</dbReference>
<dbReference type="SUPFAM" id="SSF52540">
    <property type="entry name" value="P-loop containing nucleoside triphosphate hydrolases"/>
    <property type="match status" value="1"/>
</dbReference>
<evidence type="ECO:0000313" key="6">
    <source>
        <dbReference type="Proteomes" id="UP000223071"/>
    </source>
</evidence>
<evidence type="ECO:0000256" key="2">
    <source>
        <dbReference type="ARBA" id="ARBA00022801"/>
    </source>
</evidence>
<evidence type="ECO:0000256" key="3">
    <source>
        <dbReference type="ARBA" id="ARBA00023134"/>
    </source>
</evidence>
<keyword evidence="3" id="KW-0342">GTP-binding</keyword>
<keyword evidence="2" id="KW-0378">Hydrolase</keyword>
<evidence type="ECO:0000313" key="5">
    <source>
        <dbReference type="EMBL" id="PFG73447.1"/>
    </source>
</evidence>
<dbReference type="GO" id="GO:0016787">
    <property type="term" value="F:hydrolase activity"/>
    <property type="evidence" value="ECO:0007669"/>
    <property type="project" value="UniProtKB-KW"/>
</dbReference>
<name>A0A2A9HBT3_TEPT2</name>
<keyword evidence="4" id="KW-0143">Chaperone</keyword>
<dbReference type="Proteomes" id="UP000223071">
    <property type="component" value="Unassembled WGS sequence"/>
</dbReference>
<dbReference type="Gene3D" id="3.40.50.300">
    <property type="entry name" value="P-loop containing nucleotide triphosphate hydrolases"/>
    <property type="match status" value="1"/>
</dbReference>
<sequence>MTAPALDELIAGAVALEKWPLARLVRLFEDARPEAVPGKAAAIAALETHGALPRAMVAGFTGTPGSGKSTLVGELAARMVARDPAISVAVLAIDPSSYRSGGSILGDRTRVHFPIGERRLYFRSQPSDRELGGIGRATYPVVRVLERLFDYVFVETVGIGQSEVEVERLADRVYLVLQPLGGDHIQFMKAGIMEVPHAFILNKCDVGAAARRSYHALRASIDFARPGEASPPPIFRTSALSGEGLDDVLADLVAHRTLRDAAGRRERDRYFFEKWVRDEYGRFGLDLLERQGGAEGLLARAATFEAAQAAYRPPVAPPG</sequence>